<reference evidence="1 2" key="1">
    <citation type="journal article" date="2015" name="Stand. Genomic Sci.">
        <title>Genomic Encyclopedia of Bacterial and Archaeal Type Strains, Phase III: the genomes of soil and plant-associated and newly described type strains.</title>
        <authorList>
            <person name="Whitman W.B."/>
            <person name="Woyke T."/>
            <person name="Klenk H.P."/>
            <person name="Zhou Y."/>
            <person name="Lilburn T.G."/>
            <person name="Beck B.J."/>
            <person name="De Vos P."/>
            <person name="Vandamme P."/>
            <person name="Eisen J.A."/>
            <person name="Garrity G."/>
            <person name="Hugenholtz P."/>
            <person name="Kyrpides N.C."/>
        </authorList>
    </citation>
    <scope>NUCLEOTIDE SEQUENCE [LARGE SCALE GENOMIC DNA]</scope>
    <source>
        <strain evidence="1 2">CGMCC 1.6858</strain>
    </source>
</reference>
<dbReference type="Proteomes" id="UP000316905">
    <property type="component" value="Unassembled WGS sequence"/>
</dbReference>
<protein>
    <submittedName>
        <fullName evidence="1">Uncharacterized protein</fullName>
    </submittedName>
</protein>
<dbReference type="AlphaFoldDB" id="A0A562QAD3"/>
<accession>A0A562QAD3</accession>
<sequence>MTTLISREPWWASPPYPGQNELDLEWGYLEVYDSLEFRFVHVRPTDEEIINRKGCRTYVEPSPSA</sequence>
<dbReference type="EMBL" id="VLKY01000007">
    <property type="protein sequence ID" value="TWI53683.1"/>
    <property type="molecule type" value="Genomic_DNA"/>
</dbReference>
<proteinExistence type="predicted"/>
<gene>
    <name evidence="1" type="ORF">IQ22_02288</name>
</gene>
<name>A0A562QAD3_9PSED</name>
<evidence type="ECO:0000313" key="1">
    <source>
        <dbReference type="EMBL" id="TWI53683.1"/>
    </source>
</evidence>
<comment type="caution">
    <text evidence="1">The sequence shown here is derived from an EMBL/GenBank/DDBJ whole genome shotgun (WGS) entry which is preliminary data.</text>
</comment>
<dbReference type="RefSeq" id="WP_145141765.1">
    <property type="nucleotide sequence ID" value="NZ_VLKY01000007.1"/>
</dbReference>
<organism evidence="1 2">
    <name type="scientific">Pseudomonas duriflava</name>
    <dbReference type="NCBI Taxonomy" id="459528"/>
    <lineage>
        <taxon>Bacteria</taxon>
        <taxon>Pseudomonadati</taxon>
        <taxon>Pseudomonadota</taxon>
        <taxon>Gammaproteobacteria</taxon>
        <taxon>Pseudomonadales</taxon>
        <taxon>Pseudomonadaceae</taxon>
        <taxon>Pseudomonas</taxon>
    </lineage>
</organism>
<keyword evidence="2" id="KW-1185">Reference proteome</keyword>
<dbReference type="OrthoDB" id="6909593at2"/>
<evidence type="ECO:0000313" key="2">
    <source>
        <dbReference type="Proteomes" id="UP000316905"/>
    </source>
</evidence>